<dbReference type="Pfam" id="PF13439">
    <property type="entry name" value="Glyco_transf_4"/>
    <property type="match status" value="1"/>
</dbReference>
<evidence type="ECO:0000256" key="1">
    <source>
        <dbReference type="ARBA" id="ARBA00022679"/>
    </source>
</evidence>
<dbReference type="InterPro" id="IPR001296">
    <property type="entry name" value="Glyco_trans_1"/>
</dbReference>
<dbReference type="CDD" id="cd03801">
    <property type="entry name" value="GT4_PimA-like"/>
    <property type="match status" value="1"/>
</dbReference>
<feature type="domain" description="Glycosyl transferase family 1" evidence="2">
    <location>
        <begin position="198"/>
        <end position="356"/>
    </location>
</feature>
<sequence length="396" mass="45521">MMSDNKTPVRVLHYFAFPGGGIGRYVHELLTRLRDQPEVEVELACIPSYHYLKQANYPTWPGLREITHPVPLRRRLRFAINLFVNPIRAIRRARLTGAQILHLSTIPHVTFALWSRKLKKAGLRLVVTAHDVRRSQGLICYPYEIEQLKRLYRACDALFVHSEYQKQDLINFAGVSPEKVHIVPHGPYYHGLPAGDKLTLRKRYGVPLDKQVALFFGDIRPDKNLDLFLQAMVPYKDRLFLVVAGQAKRSTSISQLRSLAEQLGLHDGVHVKWMTYYIPYEEVPNLFTLADWLALPYSRSFTSQSGVLNVAIAHNCPMLASALPTFREIFKKYQVGVLVPPDDVEHLREGIREIIQAIEGDRQWECERVAHEFSWERNVLTTKQCYLALASSAKPF</sequence>
<dbReference type="GO" id="GO:0009103">
    <property type="term" value="P:lipopolysaccharide biosynthetic process"/>
    <property type="evidence" value="ECO:0007669"/>
    <property type="project" value="TreeGrafter"/>
</dbReference>
<evidence type="ECO:0000259" key="2">
    <source>
        <dbReference type="Pfam" id="PF00534"/>
    </source>
</evidence>
<feature type="domain" description="Glycosyltransferase subfamily 4-like N-terminal" evidence="3">
    <location>
        <begin position="20"/>
        <end position="186"/>
    </location>
</feature>
<dbReference type="PANTHER" id="PTHR46401:SF2">
    <property type="entry name" value="GLYCOSYLTRANSFERASE WBBK-RELATED"/>
    <property type="match status" value="1"/>
</dbReference>
<keyword evidence="1 4" id="KW-0808">Transferase</keyword>
<dbReference type="SUPFAM" id="SSF53756">
    <property type="entry name" value="UDP-Glycosyltransferase/glycogen phosphorylase"/>
    <property type="match status" value="1"/>
</dbReference>
<dbReference type="EMBL" id="CP018477">
    <property type="protein sequence ID" value="ASV74966.1"/>
    <property type="molecule type" value="Genomic_DNA"/>
</dbReference>
<dbReference type="RefSeq" id="WP_095415154.1">
    <property type="nucleotide sequence ID" value="NZ_CP018477.1"/>
</dbReference>
<organism evidence="4 5">
    <name type="scientific">Thermogutta terrifontis</name>
    <dbReference type="NCBI Taxonomy" id="1331910"/>
    <lineage>
        <taxon>Bacteria</taxon>
        <taxon>Pseudomonadati</taxon>
        <taxon>Planctomycetota</taxon>
        <taxon>Planctomycetia</taxon>
        <taxon>Pirellulales</taxon>
        <taxon>Thermoguttaceae</taxon>
        <taxon>Thermogutta</taxon>
    </lineage>
</organism>
<evidence type="ECO:0000259" key="3">
    <source>
        <dbReference type="Pfam" id="PF13439"/>
    </source>
</evidence>
<reference evidence="4 5" key="1">
    <citation type="journal article" name="Front. Microbiol.">
        <title>Sugar Metabolism of the First Thermophilic Planctomycete Thermogutta terrifontis: Comparative Genomic and Transcriptomic Approaches.</title>
        <authorList>
            <person name="Elcheninov A.G."/>
            <person name="Menzel P."/>
            <person name="Gudbergsdottir S.R."/>
            <person name="Slesarev A.I."/>
            <person name="Kadnikov V.V."/>
            <person name="Krogh A."/>
            <person name="Bonch-Osmolovskaya E.A."/>
            <person name="Peng X."/>
            <person name="Kublanov I.V."/>
        </authorList>
    </citation>
    <scope>NUCLEOTIDE SEQUENCE [LARGE SCALE GENOMIC DNA]</scope>
    <source>
        <strain evidence="4 5">R1</strain>
    </source>
</reference>
<dbReference type="InterPro" id="IPR028098">
    <property type="entry name" value="Glyco_trans_4-like_N"/>
</dbReference>
<protein>
    <submittedName>
        <fullName evidence="4">Glycosyl transferase</fullName>
    </submittedName>
</protein>
<dbReference type="AlphaFoldDB" id="A0A286RG82"/>
<gene>
    <name evidence="4" type="ORF">THTE_2364</name>
</gene>
<dbReference type="PANTHER" id="PTHR46401">
    <property type="entry name" value="GLYCOSYLTRANSFERASE WBBK-RELATED"/>
    <property type="match status" value="1"/>
</dbReference>
<keyword evidence="5" id="KW-1185">Reference proteome</keyword>
<dbReference type="KEGG" id="ttf:THTE_2364"/>
<dbReference type="GO" id="GO:0016757">
    <property type="term" value="F:glycosyltransferase activity"/>
    <property type="evidence" value="ECO:0007669"/>
    <property type="project" value="InterPro"/>
</dbReference>
<accession>A0A286RG82</accession>
<name>A0A286RG82_9BACT</name>
<dbReference type="OrthoDB" id="9801697at2"/>
<dbReference type="Pfam" id="PF00534">
    <property type="entry name" value="Glycos_transf_1"/>
    <property type="match status" value="1"/>
</dbReference>
<evidence type="ECO:0000313" key="4">
    <source>
        <dbReference type="EMBL" id="ASV74966.1"/>
    </source>
</evidence>
<proteinExistence type="predicted"/>
<dbReference type="Proteomes" id="UP000215086">
    <property type="component" value="Chromosome"/>
</dbReference>
<dbReference type="Gene3D" id="3.40.50.2000">
    <property type="entry name" value="Glycogen Phosphorylase B"/>
    <property type="match status" value="2"/>
</dbReference>
<evidence type="ECO:0000313" key="5">
    <source>
        <dbReference type="Proteomes" id="UP000215086"/>
    </source>
</evidence>